<dbReference type="OrthoDB" id="9810154at2"/>
<dbReference type="CDD" id="cd07040">
    <property type="entry name" value="HP"/>
    <property type="match status" value="1"/>
</dbReference>
<accession>A0A2S7T689</accession>
<dbReference type="Gene3D" id="3.40.50.1240">
    <property type="entry name" value="Phosphoglycerate mutase-like"/>
    <property type="match status" value="1"/>
</dbReference>
<dbReference type="Proteomes" id="UP000239366">
    <property type="component" value="Unassembled WGS sequence"/>
</dbReference>
<sequence length="161" mass="18360">MKRLVFVRHGKSSWEYEVGDKDRPLKERGVRDAYLVADAYKLHYPEDCQMISSPANRALHTAVIFGRVLKFPVEQLQINSACYDFSGEEVLRLIKQQADAVNNLFIFGHNYALTSLVNSLGDLYIENVPTAGLVEIQFDILQWNAISEGKTAFQLFPKHLK</sequence>
<reference evidence="2" key="1">
    <citation type="submission" date="2016-11" db="EMBL/GenBank/DDBJ databases">
        <title>Trade-off between light-utilization and light-protection in marine flavobacteria.</title>
        <authorList>
            <person name="Kumagai Y."/>
            <person name="Yoshizawa S."/>
            <person name="Kogure K."/>
        </authorList>
    </citation>
    <scope>NUCLEOTIDE SEQUENCE [LARGE SCALE GENOMIC DNA]</scope>
    <source>
        <strain evidence="2">SG-18</strain>
    </source>
</reference>
<protein>
    <submittedName>
        <fullName evidence="1">Histidine phosphatase family protein</fullName>
    </submittedName>
</protein>
<dbReference type="RefSeq" id="WP_105001083.1">
    <property type="nucleotide sequence ID" value="NZ_MQVX01000001.1"/>
</dbReference>
<name>A0A2S7T689_9FLAO</name>
<evidence type="ECO:0000313" key="1">
    <source>
        <dbReference type="EMBL" id="PQJ15433.1"/>
    </source>
</evidence>
<evidence type="ECO:0000313" key="2">
    <source>
        <dbReference type="Proteomes" id="UP000239366"/>
    </source>
</evidence>
<proteinExistence type="predicted"/>
<dbReference type="SUPFAM" id="SSF53254">
    <property type="entry name" value="Phosphoglycerate mutase-like"/>
    <property type="match status" value="1"/>
</dbReference>
<dbReference type="AlphaFoldDB" id="A0A2S7T689"/>
<dbReference type="Pfam" id="PF00300">
    <property type="entry name" value="His_Phos_1"/>
    <property type="match status" value="1"/>
</dbReference>
<dbReference type="InterPro" id="IPR013078">
    <property type="entry name" value="His_Pase_superF_clade-1"/>
</dbReference>
<gene>
    <name evidence="1" type="ORF">BST99_06520</name>
</gene>
<keyword evidence="2" id="KW-1185">Reference proteome</keyword>
<dbReference type="EMBL" id="MQVX01000001">
    <property type="protein sequence ID" value="PQJ15433.1"/>
    <property type="molecule type" value="Genomic_DNA"/>
</dbReference>
<organism evidence="1 2">
    <name type="scientific">Aureicoccus marinus</name>
    <dbReference type="NCBI Taxonomy" id="754435"/>
    <lineage>
        <taxon>Bacteria</taxon>
        <taxon>Pseudomonadati</taxon>
        <taxon>Bacteroidota</taxon>
        <taxon>Flavobacteriia</taxon>
        <taxon>Flavobacteriales</taxon>
        <taxon>Flavobacteriaceae</taxon>
        <taxon>Aureicoccus</taxon>
    </lineage>
</organism>
<dbReference type="SMART" id="SM00855">
    <property type="entry name" value="PGAM"/>
    <property type="match status" value="1"/>
</dbReference>
<comment type="caution">
    <text evidence="1">The sequence shown here is derived from an EMBL/GenBank/DDBJ whole genome shotgun (WGS) entry which is preliminary data.</text>
</comment>
<dbReference type="InterPro" id="IPR029033">
    <property type="entry name" value="His_PPase_superfam"/>
</dbReference>